<sequence length="116" mass="13296">MNEDINQYLGTYTVRCSKKTLFPVNINYVTRSVSQLTIKRGSSKNRLLMIPDNEELFEVVLTGNEFVHDPEIPNPSIVGTFTDEGLRFTSVISLIDQNQKNIPESQYEYIGYKQTT</sequence>
<organism evidence="1 2">
    <name type="scientific">Spirosoma oryzae</name>
    <dbReference type="NCBI Taxonomy" id="1469603"/>
    <lineage>
        <taxon>Bacteria</taxon>
        <taxon>Pseudomonadati</taxon>
        <taxon>Bacteroidota</taxon>
        <taxon>Cytophagia</taxon>
        <taxon>Cytophagales</taxon>
        <taxon>Cytophagaceae</taxon>
        <taxon>Spirosoma</taxon>
    </lineage>
</organism>
<evidence type="ECO:0000313" key="2">
    <source>
        <dbReference type="Proteomes" id="UP000238375"/>
    </source>
</evidence>
<evidence type="ECO:0000313" key="1">
    <source>
        <dbReference type="EMBL" id="PRY38463.1"/>
    </source>
</evidence>
<reference evidence="1 2" key="1">
    <citation type="submission" date="2018-03" db="EMBL/GenBank/DDBJ databases">
        <title>Genomic Encyclopedia of Archaeal and Bacterial Type Strains, Phase II (KMG-II): from individual species to whole genera.</title>
        <authorList>
            <person name="Goeker M."/>
        </authorList>
    </citation>
    <scope>NUCLEOTIDE SEQUENCE [LARGE SCALE GENOMIC DNA]</scope>
    <source>
        <strain evidence="1 2">DSM 28354</strain>
    </source>
</reference>
<dbReference type="EMBL" id="PVTE01000009">
    <property type="protein sequence ID" value="PRY38463.1"/>
    <property type="molecule type" value="Genomic_DNA"/>
</dbReference>
<dbReference type="Proteomes" id="UP000238375">
    <property type="component" value="Unassembled WGS sequence"/>
</dbReference>
<name>A0A2T0SYM6_9BACT</name>
<dbReference type="AlphaFoldDB" id="A0A2T0SYM6"/>
<gene>
    <name evidence="1" type="ORF">CLV58_109190</name>
</gene>
<protein>
    <submittedName>
        <fullName evidence="1">Uncharacterized protein</fullName>
    </submittedName>
</protein>
<keyword evidence="2" id="KW-1185">Reference proteome</keyword>
<comment type="caution">
    <text evidence="1">The sequence shown here is derived from an EMBL/GenBank/DDBJ whole genome shotgun (WGS) entry which is preliminary data.</text>
</comment>
<accession>A0A2T0SYM6</accession>
<proteinExistence type="predicted"/>